<dbReference type="AlphaFoldDB" id="A0AAX0WWH2"/>
<accession>A0AAX0WWH2</accession>
<sequence>MAVESLLEVLKYKNKDVIHRYEQDYPHNKLKGKDAFNELLKFFWIAQRHKTAKKLSPENKELNFTCAIYPEMSEIDDMWHTFLLFTKDYMSFCKNYFDEYIHHVPNTKEEPINDAQFEDDLTKYLSFVYDVLGEETITNWFE</sequence>
<evidence type="ECO:0000313" key="1">
    <source>
        <dbReference type="EMBL" id="PNL62647.1"/>
    </source>
</evidence>
<evidence type="ECO:0000313" key="2">
    <source>
        <dbReference type="Proteomes" id="UP000192511"/>
    </source>
</evidence>
<protein>
    <submittedName>
        <fullName evidence="1">Uncharacterized protein</fullName>
    </submittedName>
</protein>
<keyword evidence="2" id="KW-1185">Reference proteome</keyword>
<dbReference type="RefSeq" id="WP_019234895.1">
    <property type="nucleotide sequence ID" value="NZ_CAAAHR010000008.1"/>
</dbReference>
<organism evidence="1 2">
    <name type="scientific">Legionella anisa</name>
    <dbReference type="NCBI Taxonomy" id="28082"/>
    <lineage>
        <taxon>Bacteria</taxon>
        <taxon>Pseudomonadati</taxon>
        <taxon>Pseudomonadota</taxon>
        <taxon>Gammaproteobacteria</taxon>
        <taxon>Legionellales</taxon>
        <taxon>Legionellaceae</taxon>
        <taxon>Legionella</taxon>
    </lineage>
</organism>
<gene>
    <name evidence="1" type="ORF">A6J39_016325</name>
</gene>
<name>A0AAX0WWH2_9GAMM</name>
<dbReference type="EMBL" id="NBTX02000004">
    <property type="protein sequence ID" value="PNL62647.1"/>
    <property type="molecule type" value="Genomic_DNA"/>
</dbReference>
<reference evidence="1" key="1">
    <citation type="submission" date="2017-12" db="EMBL/GenBank/DDBJ databases">
        <title>FDA dAtabase for Regulatory Grade micrObial Sequences (FDA-ARGOS): Supporting development and validation of Infectious Disease Dx tests.</title>
        <authorList>
            <person name="Kerrigan L."/>
            <person name="Tallon L.J."/>
            <person name="Sadzewicz L."/>
            <person name="Sengamalay N."/>
            <person name="Ott S."/>
            <person name="Godinez A."/>
            <person name="Nagaraj S."/>
            <person name="Vavikolanu K."/>
            <person name="Vyas G."/>
            <person name="Nadendla S."/>
            <person name="Aluvathingal J."/>
            <person name="Sichtig H."/>
        </authorList>
    </citation>
    <scope>NUCLEOTIDE SEQUENCE [LARGE SCALE GENOMIC DNA]</scope>
    <source>
        <strain evidence="1">FDAARGOS_200</strain>
    </source>
</reference>
<dbReference type="GeneID" id="98064951"/>
<comment type="caution">
    <text evidence="1">The sequence shown here is derived from an EMBL/GenBank/DDBJ whole genome shotgun (WGS) entry which is preliminary data.</text>
</comment>
<dbReference type="Proteomes" id="UP000192511">
    <property type="component" value="Unassembled WGS sequence"/>
</dbReference>
<proteinExistence type="predicted"/>